<reference evidence="4" key="1">
    <citation type="submission" date="2017-04" db="EMBL/GenBank/DDBJ databases">
        <authorList>
            <person name="Varghese N."/>
            <person name="Submissions S."/>
        </authorList>
    </citation>
    <scope>NUCLEOTIDE SEQUENCE [LARGE SCALE GENOMIC DNA]</scope>
    <source>
        <strain evidence="4">RKEM611</strain>
    </source>
</reference>
<evidence type="ECO:0000313" key="4">
    <source>
        <dbReference type="Proteomes" id="UP000192907"/>
    </source>
</evidence>
<dbReference type="AlphaFoldDB" id="A0A1Y6CBT9"/>
<proteinExistence type="predicted"/>
<accession>A0A1Y6CBT9</accession>
<protein>
    <submittedName>
        <fullName evidence="3">Uncharacterized protein</fullName>
    </submittedName>
</protein>
<dbReference type="EMBL" id="FWZT01000017">
    <property type="protein sequence ID" value="SMF55086.1"/>
    <property type="molecule type" value="Genomic_DNA"/>
</dbReference>
<feature type="region of interest" description="Disordered" evidence="1">
    <location>
        <begin position="121"/>
        <end position="147"/>
    </location>
</feature>
<organism evidence="3 4">
    <name type="scientific">Pseudobacteriovorax antillogorgiicola</name>
    <dbReference type="NCBI Taxonomy" id="1513793"/>
    <lineage>
        <taxon>Bacteria</taxon>
        <taxon>Pseudomonadati</taxon>
        <taxon>Bdellovibrionota</taxon>
        <taxon>Oligoflexia</taxon>
        <taxon>Oligoflexales</taxon>
        <taxon>Pseudobacteriovoracaceae</taxon>
        <taxon>Pseudobacteriovorax</taxon>
    </lineage>
</organism>
<feature type="signal peptide" evidence="2">
    <location>
        <begin position="1"/>
        <end position="19"/>
    </location>
</feature>
<gene>
    <name evidence="3" type="ORF">SAMN06296036_11776</name>
</gene>
<evidence type="ECO:0000313" key="3">
    <source>
        <dbReference type="EMBL" id="SMF55086.1"/>
    </source>
</evidence>
<feature type="chain" id="PRO_5012034531" evidence="2">
    <location>
        <begin position="20"/>
        <end position="147"/>
    </location>
</feature>
<keyword evidence="4" id="KW-1185">Reference proteome</keyword>
<name>A0A1Y6CBT9_9BACT</name>
<dbReference type="Proteomes" id="UP000192907">
    <property type="component" value="Unassembled WGS sequence"/>
</dbReference>
<dbReference type="OrthoDB" id="9996944at2"/>
<dbReference type="RefSeq" id="WP_132322074.1">
    <property type="nucleotide sequence ID" value="NZ_FWZT01000017.1"/>
</dbReference>
<evidence type="ECO:0000256" key="2">
    <source>
        <dbReference type="SAM" id="SignalP"/>
    </source>
</evidence>
<keyword evidence="2" id="KW-0732">Signal</keyword>
<sequence>MKLSMIAATLLSVSTLSIAHEAGLSREFSVTVPYGQSIVDYHLAEGEVINPVRVLYKRTPSCPSIPATGVEVQYEGADEWLATDYGLGGYYFHTDARVSKIRLNLSQYSYRSEYCTILIKNPNPDHTPPEQDPKQEIAGYVAAPLER</sequence>
<evidence type="ECO:0000256" key="1">
    <source>
        <dbReference type="SAM" id="MobiDB-lite"/>
    </source>
</evidence>